<accession>A0A1I2E601</accession>
<dbReference type="RefSeq" id="WP_139222815.1">
    <property type="nucleotide sequence ID" value="NZ_FONX01000006.1"/>
</dbReference>
<evidence type="ECO:0000313" key="3">
    <source>
        <dbReference type="Proteomes" id="UP000199119"/>
    </source>
</evidence>
<dbReference type="EMBL" id="FONX01000006">
    <property type="protein sequence ID" value="SFE88275.1"/>
    <property type="molecule type" value="Genomic_DNA"/>
</dbReference>
<sequence>MKSFGHMLNEINEGSTHAALSADMAELFRTVQVTGRAGKLTITFKVAPAVRNTNGGDIDRVNVTVDRTLALPKPETPTDFFYLTEDGETTRNHPRQQTLELREVAPTTQPAQLKEA</sequence>
<gene>
    <name evidence="2" type="ORF">SAMN04489711_106250</name>
</gene>
<protein>
    <submittedName>
        <fullName evidence="2">Uncharacterized protein</fullName>
    </submittedName>
</protein>
<dbReference type="STRING" id="1177982.SAMN04489711_106250"/>
<organism evidence="2 3">
    <name type="scientific">Paracidovorax wautersii</name>
    <dbReference type="NCBI Taxonomy" id="1177982"/>
    <lineage>
        <taxon>Bacteria</taxon>
        <taxon>Pseudomonadati</taxon>
        <taxon>Pseudomonadota</taxon>
        <taxon>Betaproteobacteria</taxon>
        <taxon>Burkholderiales</taxon>
        <taxon>Comamonadaceae</taxon>
        <taxon>Paracidovorax</taxon>
    </lineage>
</organism>
<dbReference type="AlphaFoldDB" id="A0A1I2E601"/>
<reference evidence="3" key="1">
    <citation type="submission" date="2016-10" db="EMBL/GenBank/DDBJ databases">
        <authorList>
            <person name="Varghese N."/>
            <person name="Submissions S."/>
        </authorList>
    </citation>
    <scope>NUCLEOTIDE SEQUENCE [LARGE SCALE GENOMIC DNA]</scope>
    <source>
        <strain evidence="3">DSM 27981</strain>
    </source>
</reference>
<feature type="compositionally biased region" description="Polar residues" evidence="1">
    <location>
        <begin position="106"/>
        <end position="116"/>
    </location>
</feature>
<keyword evidence="3" id="KW-1185">Reference proteome</keyword>
<dbReference type="OrthoDB" id="8908695at2"/>
<feature type="region of interest" description="Disordered" evidence="1">
    <location>
        <begin position="78"/>
        <end position="116"/>
    </location>
</feature>
<proteinExistence type="predicted"/>
<dbReference type="Proteomes" id="UP000199119">
    <property type="component" value="Unassembled WGS sequence"/>
</dbReference>
<evidence type="ECO:0000256" key="1">
    <source>
        <dbReference type="SAM" id="MobiDB-lite"/>
    </source>
</evidence>
<evidence type="ECO:0000313" key="2">
    <source>
        <dbReference type="EMBL" id="SFE88275.1"/>
    </source>
</evidence>
<name>A0A1I2E601_9BURK</name>